<name>A0A517T6C1_9PLAN</name>
<sequence length="484" mass="54990">MAEKLIRAKLITKDQAQECASELTQSELTVDDFLRVAKRRGVLTAFHVERINKDEIDDLVLGDYRLLYKAAAGSFARVFKAERMKDGAIVAIKLLRHRHATIPAEVARFHREAKLLMSLRHENIVPIYDVDHEDERHFFVMEFISGGNLRDLVKSRQKFSSVDATKIVYQIAAGLEYALARGVGHRDLKGSNVLMSDTGVVKLVDFGLAGHEDAYGLDDQRAVEYATLEKASRAPLDDARSDLFFLGAIYYQLVTGQSPFRPAKTVEERKDPTRYMGLKPVRMLNPGVSPKVAPVIEKLLRFEPEHRHQSPTELKNDLREVLTQFNEPIPGEKPKPIPKAPLEKPRPTVLCVDHRPKMQDRLREYLSRRGFRVLLISDISRVKQRLRNSPPDALLMMGESIGDEIFDAYNFVQDGAFEPPIACVAVLNEEQGKQKDQLLQTGTSRILAPPIMLRDLRRELYYSLQKVLSDSRMIMLPDVPDSNE</sequence>
<keyword evidence="2" id="KW-0547">Nucleotide-binding</keyword>
<dbReference type="PROSITE" id="PS00108">
    <property type="entry name" value="PROTEIN_KINASE_ST"/>
    <property type="match status" value="1"/>
</dbReference>
<dbReference type="SMART" id="SM00220">
    <property type="entry name" value="S_TKc"/>
    <property type="match status" value="1"/>
</dbReference>
<dbReference type="KEGG" id="chya:V22_11610"/>
<evidence type="ECO:0000256" key="4">
    <source>
        <dbReference type="ARBA" id="ARBA00022840"/>
    </source>
</evidence>
<evidence type="ECO:0000313" key="8">
    <source>
        <dbReference type="EMBL" id="QDT63932.1"/>
    </source>
</evidence>
<gene>
    <name evidence="8" type="primary">stkP_2</name>
    <name evidence="8" type="ORF">V22_11610</name>
</gene>
<keyword evidence="1 8" id="KW-0808">Transferase</keyword>
<dbReference type="InterPro" id="IPR011009">
    <property type="entry name" value="Kinase-like_dom_sf"/>
</dbReference>
<dbReference type="PANTHER" id="PTHR43289:SF34">
    <property type="entry name" value="SERINE_THREONINE-PROTEIN KINASE YBDM-RELATED"/>
    <property type="match status" value="1"/>
</dbReference>
<keyword evidence="4" id="KW-0067">ATP-binding</keyword>
<dbReference type="CDD" id="cd14014">
    <property type="entry name" value="STKc_PknB_like"/>
    <property type="match status" value="1"/>
</dbReference>
<dbReference type="Gene3D" id="1.10.510.10">
    <property type="entry name" value="Transferase(Phosphotransferase) domain 1"/>
    <property type="match status" value="1"/>
</dbReference>
<dbReference type="AlphaFoldDB" id="A0A517T6C1"/>
<evidence type="ECO:0000259" key="7">
    <source>
        <dbReference type="PROSITE" id="PS50110"/>
    </source>
</evidence>
<evidence type="ECO:0000313" key="9">
    <source>
        <dbReference type="Proteomes" id="UP000319976"/>
    </source>
</evidence>
<dbReference type="SUPFAM" id="SSF56112">
    <property type="entry name" value="Protein kinase-like (PK-like)"/>
    <property type="match status" value="1"/>
</dbReference>
<dbReference type="GO" id="GO:0000160">
    <property type="term" value="P:phosphorelay signal transduction system"/>
    <property type="evidence" value="ECO:0007669"/>
    <property type="project" value="InterPro"/>
</dbReference>
<feature type="domain" description="Protein kinase" evidence="6">
    <location>
        <begin position="64"/>
        <end position="322"/>
    </location>
</feature>
<dbReference type="PROSITE" id="PS50011">
    <property type="entry name" value="PROTEIN_KINASE_DOM"/>
    <property type="match status" value="1"/>
</dbReference>
<keyword evidence="3 8" id="KW-0418">Kinase</keyword>
<dbReference type="InterPro" id="IPR011006">
    <property type="entry name" value="CheY-like_superfamily"/>
</dbReference>
<feature type="domain" description="Response regulatory" evidence="7">
    <location>
        <begin position="348"/>
        <end position="464"/>
    </location>
</feature>
<dbReference type="EMBL" id="CP036316">
    <property type="protein sequence ID" value="QDT63932.1"/>
    <property type="molecule type" value="Genomic_DNA"/>
</dbReference>
<dbReference type="GO" id="GO:0004674">
    <property type="term" value="F:protein serine/threonine kinase activity"/>
    <property type="evidence" value="ECO:0007669"/>
    <property type="project" value="UniProtKB-EC"/>
</dbReference>
<dbReference type="EC" id="2.7.11.1" evidence="8"/>
<dbReference type="InterPro" id="IPR008271">
    <property type="entry name" value="Ser/Thr_kinase_AS"/>
</dbReference>
<dbReference type="PROSITE" id="PS50110">
    <property type="entry name" value="RESPONSE_REGULATORY"/>
    <property type="match status" value="1"/>
</dbReference>
<evidence type="ECO:0000256" key="5">
    <source>
        <dbReference type="PROSITE-ProRule" id="PRU00169"/>
    </source>
</evidence>
<protein>
    <submittedName>
        <fullName evidence="8">Serine/threonine-protein kinase StkP</fullName>
        <ecNumber evidence="8">2.7.11.1</ecNumber>
    </submittedName>
</protein>
<dbReference type="SUPFAM" id="SSF52172">
    <property type="entry name" value="CheY-like"/>
    <property type="match status" value="1"/>
</dbReference>
<keyword evidence="9" id="KW-1185">Reference proteome</keyword>
<evidence type="ECO:0000256" key="2">
    <source>
        <dbReference type="ARBA" id="ARBA00022741"/>
    </source>
</evidence>
<dbReference type="GO" id="GO:0005524">
    <property type="term" value="F:ATP binding"/>
    <property type="evidence" value="ECO:0007669"/>
    <property type="project" value="UniProtKB-KW"/>
</dbReference>
<comment type="caution">
    <text evidence="5">Lacks conserved residue(s) required for the propagation of feature annotation.</text>
</comment>
<organism evidence="8 9">
    <name type="scientific">Calycomorphotria hydatis</name>
    <dbReference type="NCBI Taxonomy" id="2528027"/>
    <lineage>
        <taxon>Bacteria</taxon>
        <taxon>Pseudomonadati</taxon>
        <taxon>Planctomycetota</taxon>
        <taxon>Planctomycetia</taxon>
        <taxon>Planctomycetales</taxon>
        <taxon>Planctomycetaceae</taxon>
        <taxon>Calycomorphotria</taxon>
    </lineage>
</organism>
<dbReference type="PANTHER" id="PTHR43289">
    <property type="entry name" value="MITOGEN-ACTIVATED PROTEIN KINASE KINASE KINASE 20-RELATED"/>
    <property type="match status" value="1"/>
</dbReference>
<dbReference type="InterPro" id="IPR000719">
    <property type="entry name" value="Prot_kinase_dom"/>
</dbReference>
<dbReference type="InterPro" id="IPR001789">
    <property type="entry name" value="Sig_transdc_resp-reg_receiver"/>
</dbReference>
<dbReference type="Gene3D" id="3.40.50.2300">
    <property type="match status" value="1"/>
</dbReference>
<proteinExistence type="predicted"/>
<evidence type="ECO:0000256" key="1">
    <source>
        <dbReference type="ARBA" id="ARBA00022679"/>
    </source>
</evidence>
<evidence type="ECO:0000259" key="6">
    <source>
        <dbReference type="PROSITE" id="PS50011"/>
    </source>
</evidence>
<dbReference type="Proteomes" id="UP000319976">
    <property type="component" value="Chromosome"/>
</dbReference>
<reference evidence="8 9" key="1">
    <citation type="submission" date="2019-02" db="EMBL/GenBank/DDBJ databases">
        <title>Deep-cultivation of Planctomycetes and their phenomic and genomic characterization uncovers novel biology.</title>
        <authorList>
            <person name="Wiegand S."/>
            <person name="Jogler M."/>
            <person name="Boedeker C."/>
            <person name="Pinto D."/>
            <person name="Vollmers J."/>
            <person name="Rivas-Marin E."/>
            <person name="Kohn T."/>
            <person name="Peeters S.H."/>
            <person name="Heuer A."/>
            <person name="Rast P."/>
            <person name="Oberbeckmann S."/>
            <person name="Bunk B."/>
            <person name="Jeske O."/>
            <person name="Meyerdierks A."/>
            <person name="Storesund J.E."/>
            <person name="Kallscheuer N."/>
            <person name="Luecker S."/>
            <person name="Lage O.M."/>
            <person name="Pohl T."/>
            <person name="Merkel B.J."/>
            <person name="Hornburger P."/>
            <person name="Mueller R.-W."/>
            <person name="Bruemmer F."/>
            <person name="Labrenz M."/>
            <person name="Spormann A.M."/>
            <person name="Op den Camp H."/>
            <person name="Overmann J."/>
            <person name="Amann R."/>
            <person name="Jetten M.S.M."/>
            <person name="Mascher T."/>
            <person name="Medema M.H."/>
            <person name="Devos D.P."/>
            <person name="Kaster A.-K."/>
            <person name="Ovreas L."/>
            <person name="Rohde M."/>
            <person name="Galperin M.Y."/>
            <person name="Jogler C."/>
        </authorList>
    </citation>
    <scope>NUCLEOTIDE SEQUENCE [LARGE SCALE GENOMIC DNA]</scope>
    <source>
        <strain evidence="8 9">V22</strain>
    </source>
</reference>
<dbReference type="Pfam" id="PF00069">
    <property type="entry name" value="Pkinase"/>
    <property type="match status" value="1"/>
</dbReference>
<accession>A0A517T6C1</accession>
<evidence type="ECO:0000256" key="3">
    <source>
        <dbReference type="ARBA" id="ARBA00022777"/>
    </source>
</evidence>